<dbReference type="SMR" id="A0A194VSB2"/>
<dbReference type="EC" id="3.6.4.12" evidence="4"/>
<evidence type="ECO:0000256" key="10">
    <source>
        <dbReference type="ARBA" id="ARBA00023242"/>
    </source>
</evidence>
<comment type="subcellular location">
    <subcellularLocation>
        <location evidence="2">Cytoplasm</location>
    </subcellularLocation>
    <subcellularLocation>
        <location evidence="1">Nucleus</location>
    </subcellularLocation>
</comment>
<evidence type="ECO:0000256" key="6">
    <source>
        <dbReference type="ARBA" id="ARBA00022741"/>
    </source>
</evidence>
<keyword evidence="5" id="KW-0963">Cytoplasm</keyword>
<evidence type="ECO:0000313" key="15">
    <source>
        <dbReference type="EMBL" id="KUI66823.1"/>
    </source>
</evidence>
<evidence type="ECO:0000256" key="5">
    <source>
        <dbReference type="ARBA" id="ARBA00022490"/>
    </source>
</evidence>
<dbReference type="SMART" id="SM00487">
    <property type="entry name" value="DEXDc"/>
    <property type="match status" value="1"/>
</dbReference>
<dbReference type="OrthoDB" id="6513042at2759"/>
<evidence type="ECO:0000256" key="1">
    <source>
        <dbReference type="ARBA" id="ARBA00004123"/>
    </source>
</evidence>
<dbReference type="GO" id="GO:0005694">
    <property type="term" value="C:chromosome"/>
    <property type="evidence" value="ECO:0007669"/>
    <property type="project" value="UniProtKB-ARBA"/>
</dbReference>
<evidence type="ECO:0000256" key="9">
    <source>
        <dbReference type="ARBA" id="ARBA00022840"/>
    </source>
</evidence>
<evidence type="ECO:0000256" key="7">
    <source>
        <dbReference type="ARBA" id="ARBA00022801"/>
    </source>
</evidence>
<reference evidence="15" key="1">
    <citation type="submission" date="2014-12" db="EMBL/GenBank/DDBJ databases">
        <title>Genome Sequence of Valsa Canker Pathogens Uncovers a Specific Adaption of Colonization on Woody Bark.</title>
        <authorList>
            <person name="Yin Z."/>
            <person name="Liu H."/>
            <person name="Gao X."/>
            <person name="Li Z."/>
            <person name="Song N."/>
            <person name="Ke X."/>
            <person name="Dai Q."/>
            <person name="Wu Y."/>
            <person name="Sun Y."/>
            <person name="Xu J.-R."/>
            <person name="Kang Z.K."/>
            <person name="Wang L."/>
            <person name="Huang L."/>
        </authorList>
    </citation>
    <scope>NUCLEOTIDE SEQUENCE [LARGE SCALE GENOMIC DNA]</scope>
    <source>
        <strain evidence="15">03-8</strain>
    </source>
</reference>
<dbReference type="GO" id="GO:0003723">
    <property type="term" value="F:RNA binding"/>
    <property type="evidence" value="ECO:0007669"/>
    <property type="project" value="InterPro"/>
</dbReference>
<dbReference type="SMART" id="SM00382">
    <property type="entry name" value="AAA"/>
    <property type="match status" value="1"/>
</dbReference>
<dbReference type="InterPro" id="IPR050534">
    <property type="entry name" value="Coronavir_polyprotein_1ab"/>
</dbReference>
<gene>
    <name evidence="15" type="ORF">VM1G_01924</name>
</gene>
<evidence type="ECO:0000256" key="2">
    <source>
        <dbReference type="ARBA" id="ARBA00004496"/>
    </source>
</evidence>
<dbReference type="Pfam" id="PF13087">
    <property type="entry name" value="AAA_12"/>
    <property type="match status" value="1"/>
</dbReference>
<dbReference type="CDD" id="cd18808">
    <property type="entry name" value="SF1_C_Upf1"/>
    <property type="match status" value="1"/>
</dbReference>
<dbReference type="PANTHER" id="PTHR43788">
    <property type="entry name" value="DNA2/NAM7 HELICASE FAMILY MEMBER"/>
    <property type="match status" value="1"/>
</dbReference>
<keyword evidence="16" id="KW-1185">Reference proteome</keyword>
<dbReference type="AlphaFoldDB" id="A0A194VSB2"/>
<comment type="similarity">
    <text evidence="3">Belongs to the DNA2/NAM7 helicase family.</text>
</comment>
<dbReference type="Gene3D" id="3.40.50.300">
    <property type="entry name" value="P-loop containing nucleotide triphosphate hydrolases"/>
    <property type="match status" value="2"/>
</dbReference>
<organism evidence="15 16">
    <name type="scientific">Cytospora mali</name>
    <name type="common">Apple Valsa canker fungus</name>
    <name type="synonym">Valsa mali</name>
    <dbReference type="NCBI Taxonomy" id="578113"/>
    <lineage>
        <taxon>Eukaryota</taxon>
        <taxon>Fungi</taxon>
        <taxon>Dikarya</taxon>
        <taxon>Ascomycota</taxon>
        <taxon>Pezizomycotina</taxon>
        <taxon>Sordariomycetes</taxon>
        <taxon>Sordariomycetidae</taxon>
        <taxon>Diaporthales</taxon>
        <taxon>Cytosporaceae</taxon>
        <taxon>Cytospora</taxon>
    </lineage>
</organism>
<accession>A0A194VSB2</accession>
<dbReference type="EMBL" id="CM003099">
    <property type="protein sequence ID" value="KUI66823.1"/>
    <property type="molecule type" value="Genomic_DNA"/>
</dbReference>
<dbReference type="InterPro" id="IPR041679">
    <property type="entry name" value="DNA2/NAM7-like_C"/>
</dbReference>
<evidence type="ECO:0000256" key="3">
    <source>
        <dbReference type="ARBA" id="ARBA00007913"/>
    </source>
</evidence>
<dbReference type="InterPro" id="IPR027417">
    <property type="entry name" value="P-loop_NTPase"/>
</dbReference>
<dbReference type="GO" id="GO:0043139">
    <property type="term" value="F:5'-3' DNA helicase activity"/>
    <property type="evidence" value="ECO:0007669"/>
    <property type="project" value="TreeGrafter"/>
</dbReference>
<evidence type="ECO:0000256" key="8">
    <source>
        <dbReference type="ARBA" id="ARBA00022806"/>
    </source>
</evidence>
<dbReference type="GO" id="GO:0005634">
    <property type="term" value="C:nucleus"/>
    <property type="evidence" value="ECO:0007669"/>
    <property type="project" value="UniProtKB-SubCell"/>
</dbReference>
<sequence>MAPNPVDIPTFAATQIALLDAEQKSEIAETSHLISAHSPSALQRAGVAITNLSVSSQRTGLGGKTVIELSPDSAVSSSDGELPEHGIRTGDIVLVSEQPAGSAKKREVKDLERKGVKGVVTRVRKTDVGVALDEDKEDASAALGGRVWIVKLADDVTFKRMNQTMGRMQVMSESEHSMFMRVLFGLSSPSPVPENLTSDPDVGKIEWFDPTLNDSQKDAIRFALASREIALIHGPPGTGKTHTLIELILQMIKRGLRILVCGPSNISVDNIVERLSPHKIPIVRLGHPARLLPSVLNHSLDVLTRTSEAGQIVKDVRDEMDAKQASIKKTKSGRERKAIYGDLKELRKEYRVRERSCISNLVKGSKVVLATLHGAGGFQLKNDEFDVVIIDEASQALEAQCWVPLLSAKKAVCAGDHLQLPPTIKSLNSKTKSKPKDGEKGQKGATLETTLFDRLLALHGSSIKRMLTTQYRMHEKIMRFPSDELYDSRLIAADSVKDRLLKDLPYEVEANDDTVEPLIFIDTQGGDFPEKEEEEESAKATKASLHGESKSNEMEAALVKQHVRSLVDAGIRAEDIAVVTPYNAQLAVLAPLKEAFPGIELGSVDGFQGREKEAVIVSLVRSNSNGEVGFLGEKRRLNVAMTRPKRSLTIIGDSETVQKGSTFLKRWMEFLEDNADLRYPDLASLTADA</sequence>
<dbReference type="GO" id="GO:0005737">
    <property type="term" value="C:cytoplasm"/>
    <property type="evidence" value="ECO:0007669"/>
    <property type="project" value="UniProtKB-SubCell"/>
</dbReference>
<keyword evidence="9" id="KW-0067">ATP-binding</keyword>
<evidence type="ECO:0000259" key="14">
    <source>
        <dbReference type="SMART" id="SM00487"/>
    </source>
</evidence>
<dbReference type="InterPro" id="IPR048761">
    <property type="entry name" value="SMUBP-2_HCS1_1B"/>
</dbReference>
<protein>
    <recommendedName>
        <fullName evidence="4">DNA helicase</fullName>
        <ecNumber evidence="4">3.6.4.12</ecNumber>
    </recommendedName>
</protein>
<feature type="domain" description="Helicase ATP-binding" evidence="14">
    <location>
        <begin position="208"/>
        <end position="480"/>
    </location>
</feature>
<feature type="domain" description="AAA+ ATPase" evidence="13">
    <location>
        <begin position="226"/>
        <end position="462"/>
    </location>
</feature>
<evidence type="ECO:0000256" key="12">
    <source>
        <dbReference type="SAM" id="MobiDB-lite"/>
    </source>
</evidence>
<dbReference type="InterPro" id="IPR047187">
    <property type="entry name" value="SF1_C_Upf1"/>
</dbReference>
<dbReference type="PANTHER" id="PTHR43788:SF8">
    <property type="entry name" value="DNA-BINDING PROTEIN SMUBP-2"/>
    <property type="match status" value="1"/>
</dbReference>
<keyword evidence="10" id="KW-0539">Nucleus</keyword>
<comment type="catalytic activity">
    <reaction evidence="11">
        <text>ATP + H2O = ADP + phosphate + H(+)</text>
        <dbReference type="Rhea" id="RHEA:13065"/>
        <dbReference type="ChEBI" id="CHEBI:15377"/>
        <dbReference type="ChEBI" id="CHEBI:15378"/>
        <dbReference type="ChEBI" id="CHEBI:30616"/>
        <dbReference type="ChEBI" id="CHEBI:43474"/>
        <dbReference type="ChEBI" id="CHEBI:456216"/>
        <dbReference type="EC" id="3.6.4.12"/>
    </reaction>
    <physiologicalReaction direction="left-to-right" evidence="11">
        <dbReference type="Rhea" id="RHEA:13066"/>
    </physiologicalReaction>
</comment>
<dbReference type="InterPro" id="IPR041677">
    <property type="entry name" value="DNA2/NAM7_AAA_11"/>
</dbReference>
<dbReference type="Pfam" id="PF13086">
    <property type="entry name" value="AAA_11"/>
    <property type="match status" value="1"/>
</dbReference>
<dbReference type="Pfam" id="PF21138">
    <property type="entry name" value="SMUBP-2_HCS1_1B"/>
    <property type="match status" value="1"/>
</dbReference>
<proteinExistence type="inferred from homology"/>
<keyword evidence="7" id="KW-0378">Hydrolase</keyword>
<keyword evidence="6" id="KW-0547">Nucleotide-binding</keyword>
<dbReference type="SUPFAM" id="SSF52540">
    <property type="entry name" value="P-loop containing nucleoside triphosphate hydrolases"/>
    <property type="match status" value="1"/>
</dbReference>
<dbReference type="Gene3D" id="2.40.30.270">
    <property type="match status" value="1"/>
</dbReference>
<dbReference type="InterPro" id="IPR003593">
    <property type="entry name" value="AAA+_ATPase"/>
</dbReference>
<evidence type="ECO:0000256" key="4">
    <source>
        <dbReference type="ARBA" id="ARBA00012551"/>
    </source>
</evidence>
<keyword evidence="8" id="KW-0347">Helicase</keyword>
<dbReference type="Proteomes" id="UP000078559">
    <property type="component" value="Chromosome 2"/>
</dbReference>
<dbReference type="FunFam" id="3.40.50.300:FF:000326">
    <property type="entry name" value="P-loop containing nucleoside triphosphate hydrolase"/>
    <property type="match status" value="1"/>
</dbReference>
<evidence type="ECO:0000256" key="11">
    <source>
        <dbReference type="ARBA" id="ARBA00048432"/>
    </source>
</evidence>
<name>A0A194VSB2_CYTMA</name>
<feature type="region of interest" description="Disordered" evidence="12">
    <location>
        <begin position="424"/>
        <end position="444"/>
    </location>
</feature>
<feature type="region of interest" description="Disordered" evidence="12">
    <location>
        <begin position="525"/>
        <end position="551"/>
    </location>
</feature>
<evidence type="ECO:0000313" key="16">
    <source>
        <dbReference type="Proteomes" id="UP000078559"/>
    </source>
</evidence>
<dbReference type="GO" id="GO:0005524">
    <property type="term" value="F:ATP binding"/>
    <property type="evidence" value="ECO:0007669"/>
    <property type="project" value="UniProtKB-KW"/>
</dbReference>
<dbReference type="InterPro" id="IPR014001">
    <property type="entry name" value="Helicase_ATP-bd"/>
</dbReference>
<dbReference type="GO" id="GO:0016787">
    <property type="term" value="F:hydrolase activity"/>
    <property type="evidence" value="ECO:0007669"/>
    <property type="project" value="UniProtKB-KW"/>
</dbReference>
<evidence type="ECO:0000259" key="13">
    <source>
        <dbReference type="SMART" id="SM00382"/>
    </source>
</evidence>
<dbReference type="CDD" id="cd18044">
    <property type="entry name" value="DEXXQc_SMUBP2"/>
    <property type="match status" value="1"/>
</dbReference>